<accession>A0A8K0GY55</accession>
<dbReference type="PANTHER" id="PTHR47074:SF11">
    <property type="entry name" value="REVERSE TRANSCRIPTASE-LIKE PROTEIN"/>
    <property type="match status" value="1"/>
</dbReference>
<evidence type="ECO:0000259" key="1">
    <source>
        <dbReference type="Pfam" id="PF13456"/>
    </source>
</evidence>
<feature type="domain" description="RNase H type-1" evidence="1">
    <location>
        <begin position="89"/>
        <end position="168"/>
    </location>
</feature>
<dbReference type="GO" id="GO:0003676">
    <property type="term" value="F:nucleic acid binding"/>
    <property type="evidence" value="ECO:0007669"/>
    <property type="project" value="InterPro"/>
</dbReference>
<evidence type="ECO:0000313" key="3">
    <source>
        <dbReference type="Proteomes" id="UP000796880"/>
    </source>
</evidence>
<dbReference type="OrthoDB" id="1706056at2759"/>
<dbReference type="GO" id="GO:0004523">
    <property type="term" value="F:RNA-DNA hybrid ribonuclease activity"/>
    <property type="evidence" value="ECO:0007669"/>
    <property type="project" value="InterPro"/>
</dbReference>
<dbReference type="Pfam" id="PF13456">
    <property type="entry name" value="RVT_3"/>
    <property type="match status" value="1"/>
</dbReference>
<proteinExistence type="predicted"/>
<organism evidence="2 3">
    <name type="scientific">Rhamnella rubrinervis</name>
    <dbReference type="NCBI Taxonomy" id="2594499"/>
    <lineage>
        <taxon>Eukaryota</taxon>
        <taxon>Viridiplantae</taxon>
        <taxon>Streptophyta</taxon>
        <taxon>Embryophyta</taxon>
        <taxon>Tracheophyta</taxon>
        <taxon>Spermatophyta</taxon>
        <taxon>Magnoliopsida</taxon>
        <taxon>eudicotyledons</taxon>
        <taxon>Gunneridae</taxon>
        <taxon>Pentapetalae</taxon>
        <taxon>rosids</taxon>
        <taxon>fabids</taxon>
        <taxon>Rosales</taxon>
        <taxon>Rhamnaceae</taxon>
        <taxon>rhamnoid group</taxon>
        <taxon>Rhamneae</taxon>
        <taxon>Rhamnella</taxon>
    </lineage>
</organism>
<dbReference type="PANTHER" id="PTHR47074">
    <property type="entry name" value="BNAC02G40300D PROTEIN"/>
    <property type="match status" value="1"/>
</dbReference>
<protein>
    <recommendedName>
        <fullName evidence="1">RNase H type-1 domain-containing protein</fullName>
    </recommendedName>
</protein>
<evidence type="ECO:0000313" key="2">
    <source>
        <dbReference type="EMBL" id="KAF3440620.1"/>
    </source>
</evidence>
<reference evidence="2" key="1">
    <citation type="submission" date="2020-03" db="EMBL/GenBank/DDBJ databases">
        <title>A high-quality chromosome-level genome assembly of a woody plant with both climbing and erect habits, Rhamnella rubrinervis.</title>
        <authorList>
            <person name="Lu Z."/>
            <person name="Yang Y."/>
            <person name="Zhu X."/>
            <person name="Sun Y."/>
        </authorList>
    </citation>
    <scope>NUCLEOTIDE SEQUENCE</scope>
    <source>
        <strain evidence="2">BYM</strain>
        <tissue evidence="2">Leaf</tissue>
    </source>
</reference>
<dbReference type="Proteomes" id="UP000796880">
    <property type="component" value="Unassembled WGS sequence"/>
</dbReference>
<name>A0A8K0GY55_9ROSA</name>
<gene>
    <name evidence="2" type="ORF">FNV43_RR18904</name>
</gene>
<sequence length="194" mass="21234">MQLSEVSCFWQFMGLPVGQLVWTLRNTLQFKGSLNLDRAIGEFSLAVEEVKGSGVGSCGESSSSSLVSYKWKPPHKGWLKINVGAAFVQNASIGAFIVRNEDGKVLLATSKVMKGGCRSAFEAEVSVLDWASNFADRCNWTGVVFGIDAKFVVDEVLAESEPNGWNTFERVNAIRSRFGSLFGLQGKQIQLLMI</sequence>
<keyword evidence="3" id="KW-1185">Reference proteome</keyword>
<dbReference type="InterPro" id="IPR002156">
    <property type="entry name" value="RNaseH_domain"/>
</dbReference>
<comment type="caution">
    <text evidence="2">The sequence shown here is derived from an EMBL/GenBank/DDBJ whole genome shotgun (WGS) entry which is preliminary data.</text>
</comment>
<dbReference type="EMBL" id="VOIH02000008">
    <property type="protein sequence ID" value="KAF3440620.1"/>
    <property type="molecule type" value="Genomic_DNA"/>
</dbReference>
<dbReference type="InterPro" id="IPR052929">
    <property type="entry name" value="RNase_H-like_EbsB-rel"/>
</dbReference>
<dbReference type="AlphaFoldDB" id="A0A8K0GY55"/>